<dbReference type="EMBL" id="AQHY01000020">
    <property type="protein sequence ID" value="EOA55430.1"/>
    <property type="molecule type" value="Genomic_DNA"/>
</dbReference>
<reference evidence="2 3" key="1">
    <citation type="submission" date="2013-04" db="EMBL/GenBank/DDBJ databases">
        <title>The Genome Sequence of Bacteroides massiliensis DSM 17679.</title>
        <authorList>
            <consortium name="The Broad Institute Genomics Platform"/>
            <person name="Earl A."/>
            <person name="Ward D."/>
            <person name="Feldgarden M."/>
            <person name="Gevers D."/>
            <person name="Martens E."/>
            <person name="Fenner L."/>
            <person name="Roux V."/>
            <person name="Mallet M.N."/>
            <person name="Raoult D."/>
            <person name="Walker B."/>
            <person name="Young S."/>
            <person name="Zeng Q."/>
            <person name="Gargeya S."/>
            <person name="Fitzgerald M."/>
            <person name="Haas B."/>
            <person name="Abouelleil A."/>
            <person name="Allen A.W."/>
            <person name="Alvarado L."/>
            <person name="Arachchi H.M."/>
            <person name="Berlin A.M."/>
            <person name="Chapman S.B."/>
            <person name="Gainer-Dewar J."/>
            <person name="Goldberg J."/>
            <person name="Griggs A."/>
            <person name="Gujja S."/>
            <person name="Hansen M."/>
            <person name="Howarth C."/>
            <person name="Imamovic A."/>
            <person name="Ireland A."/>
            <person name="Larimer J."/>
            <person name="McCowan C."/>
            <person name="Murphy C."/>
            <person name="Pearson M."/>
            <person name="Poon T.W."/>
            <person name="Priest M."/>
            <person name="Roberts A."/>
            <person name="Saif S."/>
            <person name="Shea T."/>
            <person name="Sisk P."/>
            <person name="Sykes S."/>
            <person name="Wortman J."/>
            <person name="Nusbaum C."/>
            <person name="Birren B."/>
        </authorList>
    </citation>
    <scope>NUCLEOTIDE SEQUENCE [LARGE SCALE GENOMIC DNA]</scope>
    <source>
        <strain evidence="3">B84634 / Timone 84634 / DSM 17679 / JCM 13223</strain>
    </source>
</reference>
<dbReference type="HOGENOM" id="CLU_2876452_0_0_10"/>
<keyword evidence="1" id="KW-0812">Transmembrane</keyword>
<organism evidence="2 3">
    <name type="scientific">Phocaeicola massiliensis B84634 = Timone 84634 = DSM 17679 = JCM 13223</name>
    <dbReference type="NCBI Taxonomy" id="1121098"/>
    <lineage>
        <taxon>Bacteria</taxon>
        <taxon>Pseudomonadati</taxon>
        <taxon>Bacteroidota</taxon>
        <taxon>Bacteroidia</taxon>
        <taxon>Bacteroidales</taxon>
        <taxon>Bacteroidaceae</taxon>
        <taxon>Phocaeicola</taxon>
    </lineage>
</organism>
<proteinExistence type="predicted"/>
<evidence type="ECO:0000256" key="1">
    <source>
        <dbReference type="SAM" id="Phobius"/>
    </source>
</evidence>
<evidence type="ECO:0000313" key="2">
    <source>
        <dbReference type="EMBL" id="EOA55430.1"/>
    </source>
</evidence>
<feature type="transmembrane region" description="Helical" evidence="1">
    <location>
        <begin position="20"/>
        <end position="42"/>
    </location>
</feature>
<keyword evidence="1" id="KW-1133">Transmembrane helix</keyword>
<keyword evidence="3" id="KW-1185">Reference proteome</keyword>
<protein>
    <submittedName>
        <fullName evidence="2">Uncharacterized protein</fullName>
    </submittedName>
</protein>
<sequence>MKTGRKYGEKEKIQILIKSLIYRILRIYIFSFYAFLFFVLFADAEVFKYIFKHFIISYISHNI</sequence>
<dbReference type="AlphaFoldDB" id="U6RG27"/>
<keyword evidence="1" id="KW-0472">Membrane</keyword>
<name>U6RG27_9BACT</name>
<comment type="caution">
    <text evidence="2">The sequence shown here is derived from an EMBL/GenBank/DDBJ whole genome shotgun (WGS) entry which is preliminary data.</text>
</comment>
<gene>
    <name evidence="2" type="ORF">HMPREF1534_01603</name>
</gene>
<dbReference type="Proteomes" id="UP000017831">
    <property type="component" value="Unassembled WGS sequence"/>
</dbReference>
<accession>U6RG27</accession>
<evidence type="ECO:0000313" key="3">
    <source>
        <dbReference type="Proteomes" id="UP000017831"/>
    </source>
</evidence>